<dbReference type="PANTHER" id="PTHR47053:SF1">
    <property type="entry name" value="MUREIN DD-ENDOPEPTIDASE MEPH-RELATED"/>
    <property type="match status" value="1"/>
</dbReference>
<accession>A0A3E3E872</accession>
<comment type="similarity">
    <text evidence="1">Belongs to the peptidase C40 family.</text>
</comment>
<dbReference type="Gene3D" id="3.90.1720.10">
    <property type="entry name" value="endopeptidase domain like (from Nostoc punctiforme)"/>
    <property type="match status" value="1"/>
</dbReference>
<dbReference type="GO" id="GO:0006508">
    <property type="term" value="P:proteolysis"/>
    <property type="evidence" value="ECO:0007669"/>
    <property type="project" value="UniProtKB-KW"/>
</dbReference>
<evidence type="ECO:0000259" key="6">
    <source>
        <dbReference type="PROSITE" id="PS51935"/>
    </source>
</evidence>
<dbReference type="Proteomes" id="UP000260721">
    <property type="component" value="Unassembled WGS sequence"/>
</dbReference>
<evidence type="ECO:0000313" key="8">
    <source>
        <dbReference type="Proteomes" id="UP000260721"/>
    </source>
</evidence>
<keyword evidence="4" id="KW-0788">Thiol protease</keyword>
<dbReference type="SUPFAM" id="SSF54001">
    <property type="entry name" value="Cysteine proteinases"/>
    <property type="match status" value="1"/>
</dbReference>
<keyword evidence="5" id="KW-1133">Transmembrane helix</keyword>
<evidence type="ECO:0000256" key="2">
    <source>
        <dbReference type="ARBA" id="ARBA00022670"/>
    </source>
</evidence>
<gene>
    <name evidence="7" type="ORF">DXC78_00545</name>
</gene>
<evidence type="ECO:0000313" key="7">
    <source>
        <dbReference type="EMBL" id="RGD78358.1"/>
    </source>
</evidence>
<evidence type="ECO:0000256" key="1">
    <source>
        <dbReference type="ARBA" id="ARBA00007074"/>
    </source>
</evidence>
<evidence type="ECO:0000256" key="3">
    <source>
        <dbReference type="ARBA" id="ARBA00022801"/>
    </source>
</evidence>
<dbReference type="GO" id="GO:0008234">
    <property type="term" value="F:cysteine-type peptidase activity"/>
    <property type="evidence" value="ECO:0007669"/>
    <property type="project" value="UniProtKB-KW"/>
</dbReference>
<sequence>MAKRSPRLLFTEEELETPELQKPIRKAEKAGKKLEKAESRIPKKKIVQKQRVYDPKENQVVTRLVFEETEKKRPSKLTHAAAATPLNAVSAASHRELHEDADGSVSASVSHEVISSAEGGIRTLDTAHRTLQDKPYARALKAERAADRANLKALYKEAELQNPEWGASPVSRFQQKRAIKKAYAEAKAGKAADNTVKASEAAAKAVKKTGEETSKAVQFVARHKKGFVILGVIGMMFLFVSAVMSSCSVMMSSLTSSGVLTTYPSADADMLAAEAQYLALEAELQEYLDNYESTHDYDEYHFDLDEIEHDPYVLISMLTALREGEWTIDEVGDLLQTIFDRQYTLTEDVQVETRYRTETRTGYYTVTDPETGATSIETYEYEVQVPYDYYICTVTLENFNLSHLPVYLMDQDHLSLYASYMSTLGNRPDLFAGSSYVDRYYGDQYRYEIPADALEDEQFAAMIQEAEKYLGYPYVWGGSSPSTSFDCSGFVSWVINHCGVGWNVGRLGAEGLRNICSYVSPANAKPGDLIFFEKTYDTSGASHVGIYVGNNMMIHCGDPIQYTSIDTNYWQQHFLQFGRLPSP</sequence>
<keyword evidence="5" id="KW-0812">Transmembrane</keyword>
<keyword evidence="2" id="KW-0645">Protease</keyword>
<dbReference type="InterPro" id="IPR038765">
    <property type="entry name" value="Papain-like_cys_pep_sf"/>
</dbReference>
<dbReference type="AlphaFoldDB" id="A0A3E3E872"/>
<evidence type="ECO:0000256" key="4">
    <source>
        <dbReference type="ARBA" id="ARBA00022807"/>
    </source>
</evidence>
<organism evidence="7 8">
    <name type="scientific">Faecalicoccus pleomorphus</name>
    <dbReference type="NCBI Taxonomy" id="1323"/>
    <lineage>
        <taxon>Bacteria</taxon>
        <taxon>Bacillati</taxon>
        <taxon>Bacillota</taxon>
        <taxon>Erysipelotrichia</taxon>
        <taxon>Erysipelotrichales</taxon>
        <taxon>Erysipelotrichaceae</taxon>
        <taxon>Faecalicoccus</taxon>
    </lineage>
</organism>
<evidence type="ECO:0000256" key="5">
    <source>
        <dbReference type="SAM" id="Phobius"/>
    </source>
</evidence>
<keyword evidence="3" id="KW-0378">Hydrolase</keyword>
<dbReference type="Pfam" id="PF00877">
    <property type="entry name" value="NLPC_P60"/>
    <property type="match status" value="1"/>
</dbReference>
<comment type="caution">
    <text evidence="7">The sequence shown here is derived from an EMBL/GenBank/DDBJ whole genome shotgun (WGS) entry which is preliminary data.</text>
</comment>
<feature type="transmembrane region" description="Helical" evidence="5">
    <location>
        <begin position="227"/>
        <end position="251"/>
    </location>
</feature>
<keyword evidence="5" id="KW-0472">Membrane</keyword>
<dbReference type="InterPro" id="IPR000064">
    <property type="entry name" value="NLP_P60_dom"/>
</dbReference>
<name>A0A3E3E872_9FIRM</name>
<dbReference type="NCBIfam" id="NF045974">
    <property type="entry name" value="conju_CD1108"/>
    <property type="match status" value="1"/>
</dbReference>
<dbReference type="InterPro" id="IPR051202">
    <property type="entry name" value="Peptidase_C40"/>
</dbReference>
<dbReference type="EMBL" id="QUSK01000001">
    <property type="protein sequence ID" value="RGD78358.1"/>
    <property type="molecule type" value="Genomic_DNA"/>
</dbReference>
<dbReference type="RefSeq" id="WP_117445216.1">
    <property type="nucleotide sequence ID" value="NZ_QUSK01000001.1"/>
</dbReference>
<feature type="domain" description="NlpC/P60" evidence="6">
    <location>
        <begin position="456"/>
        <end position="581"/>
    </location>
</feature>
<dbReference type="PANTHER" id="PTHR47053">
    <property type="entry name" value="MUREIN DD-ENDOPEPTIDASE MEPH-RELATED"/>
    <property type="match status" value="1"/>
</dbReference>
<dbReference type="PROSITE" id="PS51935">
    <property type="entry name" value="NLPC_P60"/>
    <property type="match status" value="1"/>
</dbReference>
<protein>
    <submittedName>
        <fullName evidence="7">Peptidase M23</fullName>
    </submittedName>
</protein>
<proteinExistence type="inferred from homology"/>
<reference evidence="7 8" key="1">
    <citation type="submission" date="2018-08" db="EMBL/GenBank/DDBJ databases">
        <title>A genome reference for cultivated species of the human gut microbiota.</title>
        <authorList>
            <person name="Zou Y."/>
            <person name="Xue W."/>
            <person name="Luo G."/>
        </authorList>
    </citation>
    <scope>NUCLEOTIDE SEQUENCE [LARGE SCALE GENOMIC DNA]</scope>
    <source>
        <strain evidence="7 8">TF08-11</strain>
    </source>
</reference>